<dbReference type="AlphaFoldDB" id="A0A4C1TCD6"/>
<dbReference type="Proteomes" id="UP000299102">
    <property type="component" value="Unassembled WGS sequence"/>
</dbReference>
<reference evidence="1 2" key="1">
    <citation type="journal article" date="2019" name="Commun. Biol.">
        <title>The bagworm genome reveals a unique fibroin gene that provides high tensile strength.</title>
        <authorList>
            <person name="Kono N."/>
            <person name="Nakamura H."/>
            <person name="Ohtoshi R."/>
            <person name="Tomita M."/>
            <person name="Numata K."/>
            <person name="Arakawa K."/>
        </authorList>
    </citation>
    <scope>NUCLEOTIDE SEQUENCE [LARGE SCALE GENOMIC DNA]</scope>
</reference>
<accession>A0A4C1TCD6</accession>
<protein>
    <submittedName>
        <fullName evidence="1">Uncharacterized protein</fullName>
    </submittedName>
</protein>
<evidence type="ECO:0000313" key="2">
    <source>
        <dbReference type="Proteomes" id="UP000299102"/>
    </source>
</evidence>
<sequence>MSKRYLENCLSKEKRAYESNVQKYKRLIEQSGSREYPTKLEKVPIAIAEVASTFSESDDNIHIETDDEFSFEAEKMLYEAKKFGCFYERFLCRSEVLKANGVKVGSKTKPTKFSVRLFVCDSPARAFVTGNIFESAEECSGTLAPGQDALPRGTYMLSCEPSNIAFDPANISALLNQLIEGQKTLMVQIEKLEANQETILKNQLTLSNGQGVLNANQEQLANTLAKINSDIVSKAEMMAQSKLIMECKVAAQRAQKSLGRLTGETSDSATDKIAAMLPLRTVVAIKELEEKLESEDFAQAMAFPKMLVLSSVQYSRMTSLKNIIGMGDVFANQGTLELQQNIKRAVDRAHHRVKQKRYINANK</sequence>
<proteinExistence type="predicted"/>
<evidence type="ECO:0000313" key="1">
    <source>
        <dbReference type="EMBL" id="GBP11836.1"/>
    </source>
</evidence>
<name>A0A4C1TCD6_EUMVA</name>
<keyword evidence="2" id="KW-1185">Reference proteome</keyword>
<dbReference type="EMBL" id="BGZK01004962">
    <property type="protein sequence ID" value="GBP11836.1"/>
    <property type="molecule type" value="Genomic_DNA"/>
</dbReference>
<dbReference type="OrthoDB" id="8052701at2759"/>
<gene>
    <name evidence="1" type="ORF">EVAR_101475_1</name>
</gene>
<organism evidence="1 2">
    <name type="scientific">Eumeta variegata</name>
    <name type="common">Bagworm moth</name>
    <name type="synonym">Eumeta japonica</name>
    <dbReference type="NCBI Taxonomy" id="151549"/>
    <lineage>
        <taxon>Eukaryota</taxon>
        <taxon>Metazoa</taxon>
        <taxon>Ecdysozoa</taxon>
        <taxon>Arthropoda</taxon>
        <taxon>Hexapoda</taxon>
        <taxon>Insecta</taxon>
        <taxon>Pterygota</taxon>
        <taxon>Neoptera</taxon>
        <taxon>Endopterygota</taxon>
        <taxon>Lepidoptera</taxon>
        <taxon>Glossata</taxon>
        <taxon>Ditrysia</taxon>
        <taxon>Tineoidea</taxon>
        <taxon>Psychidae</taxon>
        <taxon>Oiketicinae</taxon>
        <taxon>Eumeta</taxon>
    </lineage>
</organism>
<comment type="caution">
    <text evidence="1">The sequence shown here is derived from an EMBL/GenBank/DDBJ whole genome shotgun (WGS) entry which is preliminary data.</text>
</comment>